<feature type="compositionally biased region" description="Polar residues" evidence="1">
    <location>
        <begin position="363"/>
        <end position="380"/>
    </location>
</feature>
<feature type="compositionally biased region" description="Polar residues" evidence="1">
    <location>
        <begin position="136"/>
        <end position="146"/>
    </location>
</feature>
<dbReference type="PANTHER" id="PTHR47349">
    <property type="entry name" value="CHROMOSOME 8, WHOLE GENOME SHOTGUN SEQUENCE"/>
    <property type="match status" value="1"/>
</dbReference>
<evidence type="ECO:0000256" key="1">
    <source>
        <dbReference type="SAM" id="MobiDB-lite"/>
    </source>
</evidence>
<dbReference type="VEuPathDB" id="FungiDB:UREG_05061"/>
<dbReference type="GeneID" id="8443371"/>
<organism evidence="3 4">
    <name type="scientific">Uncinocarpus reesii (strain UAMH 1704)</name>
    <dbReference type="NCBI Taxonomy" id="336963"/>
    <lineage>
        <taxon>Eukaryota</taxon>
        <taxon>Fungi</taxon>
        <taxon>Dikarya</taxon>
        <taxon>Ascomycota</taxon>
        <taxon>Pezizomycotina</taxon>
        <taxon>Eurotiomycetes</taxon>
        <taxon>Eurotiomycetidae</taxon>
        <taxon>Onygenales</taxon>
        <taxon>Onygenaceae</taxon>
        <taxon>Uncinocarpus</taxon>
    </lineage>
</organism>
<reference evidence="4" key="1">
    <citation type="journal article" date="2009" name="Genome Res.">
        <title>Comparative genomic analyses of the human fungal pathogens Coccidioides and their relatives.</title>
        <authorList>
            <person name="Sharpton T.J."/>
            <person name="Stajich J.E."/>
            <person name="Rounsley S.D."/>
            <person name="Gardner M.J."/>
            <person name="Wortman J.R."/>
            <person name="Jordar V.S."/>
            <person name="Maiti R."/>
            <person name="Kodira C.D."/>
            <person name="Neafsey D.E."/>
            <person name="Zeng Q."/>
            <person name="Hung C.-Y."/>
            <person name="McMahan C."/>
            <person name="Muszewska A."/>
            <person name="Grynberg M."/>
            <person name="Mandel M.A."/>
            <person name="Kellner E.M."/>
            <person name="Barker B.M."/>
            <person name="Galgiani J.N."/>
            <person name="Orbach M.J."/>
            <person name="Kirkland T.N."/>
            <person name="Cole G.T."/>
            <person name="Henn M.R."/>
            <person name="Birren B.W."/>
            <person name="Taylor J.W."/>
        </authorList>
    </citation>
    <scope>NUCLEOTIDE SEQUENCE [LARGE SCALE GENOMIC DNA]</scope>
    <source>
        <strain evidence="4">UAMH 1704</strain>
    </source>
</reference>
<feature type="region of interest" description="Disordered" evidence="1">
    <location>
        <begin position="115"/>
        <end position="434"/>
    </location>
</feature>
<proteinExistence type="predicted"/>
<dbReference type="OMA" id="KLLLNWM"/>
<feature type="compositionally biased region" description="Basic and acidic residues" evidence="1">
    <location>
        <begin position="200"/>
        <end position="230"/>
    </location>
</feature>
<name>C4JRH2_UNCRE</name>
<gene>
    <name evidence="3" type="ORF">UREG_05061</name>
</gene>
<dbReference type="OrthoDB" id="5598028at2759"/>
<dbReference type="KEGG" id="ure:UREG_05061"/>
<dbReference type="eggNOG" id="ENOG502QR2T">
    <property type="taxonomic scope" value="Eukaryota"/>
</dbReference>
<feature type="compositionally biased region" description="Low complexity" evidence="1">
    <location>
        <begin position="402"/>
        <end position="417"/>
    </location>
</feature>
<dbReference type="AlphaFoldDB" id="C4JRH2"/>
<protein>
    <recommendedName>
        <fullName evidence="2">YMC020W-like alpha/beta hydrolase domain-containing protein</fullName>
    </recommendedName>
</protein>
<dbReference type="HOGENOM" id="CLU_010834_0_1_1"/>
<dbReference type="Proteomes" id="UP000002058">
    <property type="component" value="Unassembled WGS sequence"/>
</dbReference>
<accession>C4JRH2</accession>
<evidence type="ECO:0000313" key="4">
    <source>
        <dbReference type="Proteomes" id="UP000002058"/>
    </source>
</evidence>
<feature type="compositionally biased region" description="Polar residues" evidence="1">
    <location>
        <begin position="280"/>
        <end position="295"/>
    </location>
</feature>
<dbReference type="InterPro" id="IPR058933">
    <property type="entry name" value="YMC020W-like_ab_hydrolase"/>
</dbReference>
<evidence type="ECO:0000313" key="3">
    <source>
        <dbReference type="EMBL" id="EEP80219.1"/>
    </source>
</evidence>
<sequence length="796" mass="86675">MEPMEPRKLVNQRNDCEPDPPLKTDLRDDSSKSGKENAVIWHMRSWPRKSKAAAVTEVARESICATNTGLSECNRSSTAVLRPSRTQSIDLMKKGRASTRSLPAEVTTTRINIASSGSFPVLNTPDGLPSTVKLDNGQSHTDQEPPNTLPDLKDVAESDQAESKGSPGAGGETTDPGLTAEKDIQTSTTNRSSGWFAWLSRKDGIDDPVASEHTENTDRSPDKSLPKDEVTPEPEPEGVSQPTANSDQGNIETTIQGPLATDDNTSLATSQKRSWLFMWTSGSAPQQADSGNGESEQAGIRLVEEGPTKSDQTASAQHGDISETENGVSVNEDTRPPAKDMPKSWLFWPRDKQPVETGRSGLQEIQATTLDAPQQDTAETSADKAGAKVDPTLPTTKPKIVSKAGSLKSAKATAALSIEPPSEQARQPASSRVKKTQALPNLVLPSFESTFPLQERPGLLRQLGRLIYYDKGPTPNHVLRAHDRPQVKKALAIGVHGYFPAPLIRNIIGQPTGTSMKFATMAEQAILQWAAVNGSPCQVEKIMLEGEGRISERVDLLWKLLLNWIDHIRTADFIMVSCHSQGVPVATMLVAKLIAFGCVSSTRIGICAMAGVNLGPFPDYRSRWISGSAGELFDFANGESKVSLDYMAALQTALDFGVRITVSHLVGFAMKLRNLGISDHGLIRELSSPLAGSLYSGEGHSRLYDDETVYRLAVQFALETTSASNTKLEIHQHRASAPANPYILPFAMRGVLEEEYVRRELSQETTELLQQFDDWKPSTKVLKDVKFRLEGIRSKL</sequence>
<feature type="region of interest" description="Disordered" evidence="1">
    <location>
        <begin position="1"/>
        <end position="35"/>
    </location>
</feature>
<dbReference type="InParanoid" id="C4JRH2"/>
<feature type="domain" description="YMC020W-like alpha/beta hydrolase" evidence="2">
    <location>
        <begin position="444"/>
        <end position="661"/>
    </location>
</feature>
<evidence type="ECO:0000259" key="2">
    <source>
        <dbReference type="Pfam" id="PF26147"/>
    </source>
</evidence>
<dbReference type="PANTHER" id="PTHR47349:SF1">
    <property type="entry name" value="AER328WP"/>
    <property type="match status" value="1"/>
</dbReference>
<keyword evidence="4" id="KW-1185">Reference proteome</keyword>
<feature type="domain" description="YMC020W-like alpha/beta hydrolase" evidence="2">
    <location>
        <begin position="662"/>
        <end position="755"/>
    </location>
</feature>
<feature type="compositionally biased region" description="Polar residues" evidence="1">
    <location>
        <begin position="240"/>
        <end position="273"/>
    </location>
</feature>
<dbReference type="InterPro" id="IPR058934">
    <property type="entry name" value="YMC020W-like"/>
</dbReference>
<dbReference type="RefSeq" id="XP_002584372.1">
    <property type="nucleotide sequence ID" value="XM_002584326.1"/>
</dbReference>
<dbReference type="EMBL" id="CH476617">
    <property type="protein sequence ID" value="EEP80219.1"/>
    <property type="molecule type" value="Genomic_DNA"/>
</dbReference>
<feature type="compositionally biased region" description="Basic and acidic residues" evidence="1">
    <location>
        <begin position="332"/>
        <end position="342"/>
    </location>
</feature>
<dbReference type="Pfam" id="PF26147">
    <property type="entry name" value="AB_HYDROLASE_YMC0-YMC35"/>
    <property type="match status" value="2"/>
</dbReference>